<evidence type="ECO:0000313" key="2">
    <source>
        <dbReference type="Proteomes" id="UP000281553"/>
    </source>
</evidence>
<keyword evidence="2" id="KW-1185">Reference proteome</keyword>
<evidence type="ECO:0000313" key="1">
    <source>
        <dbReference type="EMBL" id="VDN12622.1"/>
    </source>
</evidence>
<proteinExistence type="predicted"/>
<name>A0A3P7NWE0_DIBLA</name>
<dbReference type="AlphaFoldDB" id="A0A3P7NWE0"/>
<protein>
    <submittedName>
        <fullName evidence="1">Uncharacterized protein</fullName>
    </submittedName>
</protein>
<gene>
    <name evidence="1" type="ORF">DILT_LOCUS8453</name>
</gene>
<reference evidence="1 2" key="1">
    <citation type="submission" date="2018-11" db="EMBL/GenBank/DDBJ databases">
        <authorList>
            <consortium name="Pathogen Informatics"/>
        </authorList>
    </citation>
    <scope>NUCLEOTIDE SEQUENCE [LARGE SCALE GENOMIC DNA]</scope>
</reference>
<organism evidence="1 2">
    <name type="scientific">Dibothriocephalus latus</name>
    <name type="common">Fish tapeworm</name>
    <name type="synonym">Diphyllobothrium latum</name>
    <dbReference type="NCBI Taxonomy" id="60516"/>
    <lineage>
        <taxon>Eukaryota</taxon>
        <taxon>Metazoa</taxon>
        <taxon>Spiralia</taxon>
        <taxon>Lophotrochozoa</taxon>
        <taxon>Platyhelminthes</taxon>
        <taxon>Cestoda</taxon>
        <taxon>Eucestoda</taxon>
        <taxon>Diphyllobothriidea</taxon>
        <taxon>Diphyllobothriidae</taxon>
        <taxon>Dibothriocephalus</taxon>
    </lineage>
</organism>
<dbReference type="EMBL" id="UYRU01054341">
    <property type="protein sequence ID" value="VDN12622.1"/>
    <property type="molecule type" value="Genomic_DNA"/>
</dbReference>
<sequence>MPILIVYGAETSTLDQIIMAIPGAVLNVKLEEKLLENSDPSAHILQLAELRIQNFTSIIDDIKRSIPKAEFDGWRKWAMANTTMLLQQAILQRGVEQCQW</sequence>
<accession>A0A3P7NWE0</accession>
<dbReference type="Proteomes" id="UP000281553">
    <property type="component" value="Unassembled WGS sequence"/>
</dbReference>